<dbReference type="EMBL" id="PCSH01000051">
    <property type="protein sequence ID" value="PIP41636.1"/>
    <property type="molecule type" value="Genomic_DNA"/>
</dbReference>
<organism evidence="1 2">
    <name type="scientific">Candidatus Desantisbacteria bacterium CG23_combo_of_CG06-09_8_20_14_all_40_23</name>
    <dbReference type="NCBI Taxonomy" id="1974550"/>
    <lineage>
        <taxon>Bacteria</taxon>
        <taxon>Candidatus Desantisiibacteriota</taxon>
    </lineage>
</organism>
<dbReference type="InterPro" id="IPR021109">
    <property type="entry name" value="Peptidase_aspartic_dom_sf"/>
</dbReference>
<comment type="caution">
    <text evidence="1">The sequence shown here is derived from an EMBL/GenBank/DDBJ whole genome shotgun (WGS) entry which is preliminary data.</text>
</comment>
<evidence type="ECO:0008006" key="3">
    <source>
        <dbReference type="Google" id="ProtNLM"/>
    </source>
</evidence>
<dbReference type="SUPFAM" id="SSF50630">
    <property type="entry name" value="Acid proteases"/>
    <property type="match status" value="1"/>
</dbReference>
<dbReference type="AlphaFoldDB" id="A0A2H0A898"/>
<accession>A0A2H0A898</accession>
<gene>
    <name evidence="1" type="ORF">COX18_02795</name>
</gene>
<dbReference type="Gene3D" id="2.40.70.10">
    <property type="entry name" value="Acid Proteases"/>
    <property type="match status" value="1"/>
</dbReference>
<dbReference type="Proteomes" id="UP000231067">
    <property type="component" value="Unassembled WGS sequence"/>
</dbReference>
<reference evidence="1 2" key="1">
    <citation type="submission" date="2017-09" db="EMBL/GenBank/DDBJ databases">
        <title>Depth-based differentiation of microbial function through sediment-hosted aquifers and enrichment of novel symbionts in the deep terrestrial subsurface.</title>
        <authorList>
            <person name="Probst A.J."/>
            <person name="Ladd B."/>
            <person name="Jarett J.K."/>
            <person name="Geller-Mcgrath D.E."/>
            <person name="Sieber C.M."/>
            <person name="Emerson J.B."/>
            <person name="Anantharaman K."/>
            <person name="Thomas B.C."/>
            <person name="Malmstrom R."/>
            <person name="Stieglmeier M."/>
            <person name="Klingl A."/>
            <person name="Woyke T."/>
            <person name="Ryan C.M."/>
            <person name="Banfield J.F."/>
        </authorList>
    </citation>
    <scope>NUCLEOTIDE SEQUENCE [LARGE SCALE GENOMIC DNA]</scope>
    <source>
        <strain evidence="1">CG23_combo_of_CG06-09_8_20_14_all_40_23</strain>
    </source>
</reference>
<name>A0A2H0A898_9BACT</name>
<evidence type="ECO:0000313" key="2">
    <source>
        <dbReference type="Proteomes" id="UP000231067"/>
    </source>
</evidence>
<protein>
    <recommendedName>
        <fullName evidence="3">Peptidase A2 domain-containing protein</fullName>
    </recommendedName>
</protein>
<proteinExistence type="predicted"/>
<evidence type="ECO:0000313" key="1">
    <source>
        <dbReference type="EMBL" id="PIP41636.1"/>
    </source>
</evidence>
<sequence>MLVENYPFIATYSGGITRPYLPITIMNPENCKEINVYGLIDTGADECALPASFAFPLGYNLQCGYPKTIGTGNGKTVAYTHTVCIKAFDFSTENVLIDFLPNLHVPLLGIKSFLNNFTLKIDYPNKMFSIL</sequence>